<name>A0A5J4YSP8_PORPP</name>
<feature type="compositionally biased region" description="Basic and acidic residues" evidence="10">
    <location>
        <begin position="572"/>
        <end position="581"/>
    </location>
</feature>
<dbReference type="SUPFAM" id="SSF52768">
    <property type="entry name" value="Arginase/deacetylase"/>
    <property type="match status" value="1"/>
</dbReference>
<dbReference type="PRINTS" id="PR01271">
    <property type="entry name" value="HISDACETLASE"/>
</dbReference>
<dbReference type="EMBL" id="VRMN01000006">
    <property type="protein sequence ID" value="KAA8493734.1"/>
    <property type="molecule type" value="Genomic_DNA"/>
</dbReference>
<feature type="region of interest" description="Disordered" evidence="10">
    <location>
        <begin position="503"/>
        <end position="659"/>
    </location>
</feature>
<evidence type="ECO:0000256" key="8">
    <source>
        <dbReference type="ARBA" id="ARBA00023242"/>
    </source>
</evidence>
<dbReference type="Proteomes" id="UP000324585">
    <property type="component" value="Unassembled WGS sequence"/>
</dbReference>
<comment type="subcellular location">
    <subcellularLocation>
        <location evidence="1">Nucleus</location>
    </subcellularLocation>
</comment>
<evidence type="ECO:0000313" key="12">
    <source>
        <dbReference type="EMBL" id="KAA8493734.1"/>
    </source>
</evidence>
<evidence type="ECO:0000256" key="7">
    <source>
        <dbReference type="ARBA" id="ARBA00023163"/>
    </source>
</evidence>
<dbReference type="AlphaFoldDB" id="A0A5J4YSP8"/>
<evidence type="ECO:0000313" key="13">
    <source>
        <dbReference type="Proteomes" id="UP000324585"/>
    </source>
</evidence>
<comment type="similarity">
    <text evidence="9">Belongs to the histone deacetylase family. HD Type 1 subfamily.</text>
</comment>
<dbReference type="Gene3D" id="3.40.800.20">
    <property type="entry name" value="Histone deacetylase domain"/>
    <property type="match status" value="1"/>
</dbReference>
<evidence type="ECO:0000256" key="1">
    <source>
        <dbReference type="ARBA" id="ARBA00004123"/>
    </source>
</evidence>
<dbReference type="InterPro" id="IPR023801">
    <property type="entry name" value="His_deacetylse_dom"/>
</dbReference>
<feature type="region of interest" description="Disordered" evidence="10">
    <location>
        <begin position="388"/>
        <end position="442"/>
    </location>
</feature>
<organism evidence="12 13">
    <name type="scientific">Porphyridium purpureum</name>
    <name type="common">Red alga</name>
    <name type="synonym">Porphyridium cruentum</name>
    <dbReference type="NCBI Taxonomy" id="35688"/>
    <lineage>
        <taxon>Eukaryota</taxon>
        <taxon>Rhodophyta</taxon>
        <taxon>Bangiophyceae</taxon>
        <taxon>Porphyridiales</taxon>
        <taxon>Porphyridiaceae</taxon>
        <taxon>Porphyridium</taxon>
    </lineage>
</organism>
<dbReference type="InterPro" id="IPR003084">
    <property type="entry name" value="HDAC_I/II"/>
</dbReference>
<feature type="compositionally biased region" description="Polar residues" evidence="10">
    <location>
        <begin position="504"/>
        <end position="513"/>
    </location>
</feature>
<evidence type="ECO:0000256" key="4">
    <source>
        <dbReference type="ARBA" id="ARBA00022801"/>
    </source>
</evidence>
<feature type="compositionally biased region" description="Polar residues" evidence="10">
    <location>
        <begin position="545"/>
        <end position="561"/>
    </location>
</feature>
<dbReference type="FunFam" id="3.40.800.20:FF:000001">
    <property type="entry name" value="Histone deacetylase"/>
    <property type="match status" value="1"/>
</dbReference>
<dbReference type="PANTHER" id="PTHR10625:SF10">
    <property type="entry name" value="HISTONE DEACETYLASE HDAC1"/>
    <property type="match status" value="1"/>
</dbReference>
<keyword evidence="7" id="KW-0804">Transcription</keyword>
<keyword evidence="6" id="KW-0805">Transcription regulation</keyword>
<dbReference type="GO" id="GO:0141221">
    <property type="term" value="F:histone deacetylase activity, hydrolytic mechanism"/>
    <property type="evidence" value="ECO:0007669"/>
    <property type="project" value="UniProtKB-EC"/>
</dbReference>
<accession>A0A5J4YSP8</accession>
<keyword evidence="5" id="KW-0156">Chromatin regulator</keyword>
<evidence type="ECO:0000256" key="5">
    <source>
        <dbReference type="ARBA" id="ARBA00022853"/>
    </source>
</evidence>
<dbReference type="GO" id="GO:0000118">
    <property type="term" value="C:histone deacetylase complex"/>
    <property type="evidence" value="ECO:0007669"/>
    <property type="project" value="UniProtKB-ARBA"/>
</dbReference>
<evidence type="ECO:0000256" key="10">
    <source>
        <dbReference type="SAM" id="MobiDB-lite"/>
    </source>
</evidence>
<dbReference type="InterPro" id="IPR023696">
    <property type="entry name" value="Ureohydrolase_dom_sf"/>
</dbReference>
<keyword evidence="4" id="KW-0378">Hydrolase</keyword>
<dbReference type="OrthoDB" id="1918432at2759"/>
<evidence type="ECO:0000256" key="3">
    <source>
        <dbReference type="ARBA" id="ARBA00022491"/>
    </source>
</evidence>
<dbReference type="PANTHER" id="PTHR10625">
    <property type="entry name" value="HISTONE DEACETYLASE HDAC1-RELATED"/>
    <property type="match status" value="1"/>
</dbReference>
<dbReference type="PRINTS" id="PR01270">
    <property type="entry name" value="HDASUPER"/>
</dbReference>
<sequence>MDGWRERGARRNRVSFYYDHEIGNFYYAQGHPMKPHRVRMAYDLLAAYGMTEKMEVLQAPRATDKEFTRFHADEYVHFLKTISPETLKDHALSVARFNTIEDCPVFDGLWEFCQISSGGSLAAASRLMSGHADVAINWAGGLHHAKKAEASGFCFTNDCVLAMLELLKVHARVLYVDIDIHHGDGVEEAFYTTDRVMTASFHKFGDYFPGTGYVGDIGAGRGKNYSVNFPLHDGMDNEMYIHEVFVPVMEKVLEWYRPGAVVLQCGADSLSGDRLGCFNLSTRGHGACVDFFLRQNLPLILLGGGGYTIRNVARCWTYETALAIGETLPESLPYNEYYEFYAPDFQLHTTPSNMENLNSKEYVHKIRTRLLEQLRHMPFAPSVQFHHGPRPFVMPPPASHPDVRETDEERARRRIHPSEYVDDEADNAMMDGSNASGLPGAREKKMRLVDHPLPRQEGPSPRITAPLEALQKVMPTAVFPPIESKLQKTYEEMEVKVAIPPTAGISSGASRAPSTIAAKEVPSAEGEGAKKDAPASDNAPAGVSETKQATEPQHGSGSSQAAVLIAPDEREEESREGKEANGMDTTMQVDSSVVREYAGPNVQDPEHADTKPSTPAAEAKGAENGKSALEASEAHPGNGPAESEPMEVDTEPSKPVDTS</sequence>
<protein>
    <recommendedName>
        <fullName evidence="2">histone deacetylase</fullName>
        <ecNumber evidence="2">3.5.1.98</ecNumber>
    </recommendedName>
</protein>
<comment type="caution">
    <text evidence="12">The sequence shown here is derived from an EMBL/GenBank/DDBJ whole genome shotgun (WGS) entry which is preliminary data.</text>
</comment>
<keyword evidence="13" id="KW-1185">Reference proteome</keyword>
<evidence type="ECO:0000259" key="11">
    <source>
        <dbReference type="Pfam" id="PF00850"/>
    </source>
</evidence>
<proteinExistence type="inferred from homology"/>
<evidence type="ECO:0000256" key="2">
    <source>
        <dbReference type="ARBA" id="ARBA00012111"/>
    </source>
</evidence>
<keyword evidence="8" id="KW-0539">Nucleus</keyword>
<feature type="compositionally biased region" description="Basic and acidic residues" evidence="10">
    <location>
        <begin position="401"/>
        <end position="419"/>
    </location>
</feature>
<dbReference type="GO" id="GO:0040029">
    <property type="term" value="P:epigenetic regulation of gene expression"/>
    <property type="evidence" value="ECO:0007669"/>
    <property type="project" value="TreeGrafter"/>
</dbReference>
<feature type="domain" description="Histone deacetylase" evidence="11">
    <location>
        <begin position="31"/>
        <end position="321"/>
    </location>
</feature>
<keyword evidence="3" id="KW-0678">Repressor</keyword>
<dbReference type="Pfam" id="PF00850">
    <property type="entry name" value="Hist_deacetyl"/>
    <property type="match status" value="1"/>
</dbReference>
<gene>
    <name evidence="12" type="ORF">FVE85_4871</name>
</gene>
<dbReference type="EC" id="3.5.1.98" evidence="2"/>
<evidence type="ECO:0000256" key="9">
    <source>
        <dbReference type="ARBA" id="ARBA00061569"/>
    </source>
</evidence>
<evidence type="ECO:0000256" key="6">
    <source>
        <dbReference type="ARBA" id="ARBA00023015"/>
    </source>
</evidence>
<dbReference type="InterPro" id="IPR000286">
    <property type="entry name" value="HDACs"/>
</dbReference>
<reference evidence="13" key="1">
    <citation type="journal article" date="2019" name="Nat. Commun.">
        <title>Expansion of phycobilisome linker gene families in mesophilic red algae.</title>
        <authorList>
            <person name="Lee J."/>
            <person name="Kim D."/>
            <person name="Bhattacharya D."/>
            <person name="Yoon H.S."/>
        </authorList>
    </citation>
    <scope>NUCLEOTIDE SEQUENCE [LARGE SCALE GENOMIC DNA]</scope>
    <source>
        <strain evidence="13">CCMP 1328</strain>
    </source>
</reference>
<dbReference type="InterPro" id="IPR037138">
    <property type="entry name" value="His_deacetylse_dom_sf"/>
</dbReference>